<proteinExistence type="predicted"/>
<accession>A0AAD6BAA7</accession>
<protein>
    <submittedName>
        <fullName evidence="2">Uncharacterized protein</fullName>
    </submittedName>
</protein>
<comment type="caution">
    <text evidence="2">The sequence shown here is derived from an EMBL/GenBank/DDBJ whole genome shotgun (WGS) entry which is preliminary data.</text>
</comment>
<reference evidence="2" key="1">
    <citation type="submission" date="2022-11" db="EMBL/GenBank/DDBJ databases">
        <title>Chromosome-level genome of Pogonophryne albipinna.</title>
        <authorList>
            <person name="Jo E."/>
        </authorList>
    </citation>
    <scope>NUCLEOTIDE SEQUENCE</scope>
    <source>
        <strain evidence="2">SGF0006</strain>
        <tissue evidence="2">Muscle</tissue>
    </source>
</reference>
<evidence type="ECO:0000313" key="3">
    <source>
        <dbReference type="Proteomes" id="UP001219934"/>
    </source>
</evidence>
<dbReference type="AlphaFoldDB" id="A0AAD6BAA7"/>
<gene>
    <name evidence="2" type="ORF">JOQ06_003091</name>
</gene>
<dbReference type="EMBL" id="JAPTMU010000009">
    <property type="protein sequence ID" value="KAJ4938472.1"/>
    <property type="molecule type" value="Genomic_DNA"/>
</dbReference>
<feature type="compositionally biased region" description="Basic and acidic residues" evidence="1">
    <location>
        <begin position="1"/>
        <end position="12"/>
    </location>
</feature>
<keyword evidence="3" id="KW-1185">Reference proteome</keyword>
<evidence type="ECO:0000313" key="2">
    <source>
        <dbReference type="EMBL" id="KAJ4938472.1"/>
    </source>
</evidence>
<feature type="compositionally biased region" description="Polar residues" evidence="1">
    <location>
        <begin position="27"/>
        <end position="39"/>
    </location>
</feature>
<dbReference type="Proteomes" id="UP001219934">
    <property type="component" value="Unassembled WGS sequence"/>
</dbReference>
<sequence>MKSREVSGRDTRTGGLCADEVLDTETRQSSAPGQESTLPQPAPYRKAKRSQQLEEIMSHHLPTTRMTPALSAPGLNL</sequence>
<evidence type="ECO:0000256" key="1">
    <source>
        <dbReference type="SAM" id="MobiDB-lite"/>
    </source>
</evidence>
<organism evidence="2 3">
    <name type="scientific">Pogonophryne albipinna</name>
    <dbReference type="NCBI Taxonomy" id="1090488"/>
    <lineage>
        <taxon>Eukaryota</taxon>
        <taxon>Metazoa</taxon>
        <taxon>Chordata</taxon>
        <taxon>Craniata</taxon>
        <taxon>Vertebrata</taxon>
        <taxon>Euteleostomi</taxon>
        <taxon>Actinopterygii</taxon>
        <taxon>Neopterygii</taxon>
        <taxon>Teleostei</taxon>
        <taxon>Neoteleostei</taxon>
        <taxon>Acanthomorphata</taxon>
        <taxon>Eupercaria</taxon>
        <taxon>Perciformes</taxon>
        <taxon>Notothenioidei</taxon>
        <taxon>Pogonophryne</taxon>
    </lineage>
</organism>
<feature type="region of interest" description="Disordered" evidence="1">
    <location>
        <begin position="1"/>
        <end position="77"/>
    </location>
</feature>
<name>A0AAD6BAA7_9TELE</name>